<organism evidence="2">
    <name type="scientific">Selaginella moellendorffii</name>
    <name type="common">Spikemoss</name>
    <dbReference type="NCBI Taxonomy" id="88036"/>
    <lineage>
        <taxon>Eukaryota</taxon>
        <taxon>Viridiplantae</taxon>
        <taxon>Streptophyta</taxon>
        <taxon>Embryophyta</taxon>
        <taxon>Tracheophyta</taxon>
        <taxon>Lycopodiopsida</taxon>
        <taxon>Selaginellales</taxon>
        <taxon>Selaginellaceae</taxon>
        <taxon>Selaginella</taxon>
    </lineage>
</organism>
<dbReference type="FunCoup" id="D8QQZ2">
    <property type="interactions" value="346"/>
</dbReference>
<sequence length="213" mass="22983">MINVAPPRVLAPRSRALSGIPVRALSKSCSISGPPDDFSYREAVSMDTEEIVATRWPQLIDIVREGSLVAVRNVNAGENGEPELVILVGTAHVSQVSAQQVERAIKTIRPDNVVVELCKSRIGIMYLDPSMANSTANFLSLTGTDRNAALARSFNLGGRSAFFLRLLLASVSEKISKSAAVPVGEEFRAARRAAKEVEAQLVLGDRPIEITFL</sequence>
<dbReference type="InterPro" id="IPR046345">
    <property type="entry name" value="TraB_PrgY-like"/>
</dbReference>
<accession>D8QQZ2</accession>
<dbReference type="eggNOG" id="KOG2860">
    <property type="taxonomic scope" value="Eukaryota"/>
</dbReference>
<dbReference type="PANTHER" id="PTHR21530">
    <property type="entry name" value="PHEROMONE SHUTDOWN PROTEIN"/>
    <property type="match status" value="1"/>
</dbReference>
<keyword evidence="2" id="KW-1185">Reference proteome</keyword>
<dbReference type="InParanoid" id="D8QQZ2"/>
<dbReference type="AlphaFoldDB" id="D8QQZ2"/>
<dbReference type="Gramene" id="EFJ38531">
    <property type="protein sequence ID" value="EFJ38531"/>
    <property type="gene ID" value="SELMODRAFT_437453"/>
</dbReference>
<dbReference type="HOGENOM" id="CLU_112657_0_0_1"/>
<evidence type="ECO:0000313" key="2">
    <source>
        <dbReference type="Proteomes" id="UP000001514"/>
    </source>
</evidence>
<dbReference type="Proteomes" id="UP000001514">
    <property type="component" value="Unassembled WGS sequence"/>
</dbReference>
<dbReference type="CDD" id="cd14726">
    <property type="entry name" value="TraB_PrgY-like"/>
    <property type="match status" value="1"/>
</dbReference>
<proteinExistence type="predicted"/>
<gene>
    <name evidence="1" type="ORF">SELMODRAFT_437453</name>
</gene>
<dbReference type="KEGG" id="smo:SELMODRAFT_437453"/>
<reference evidence="1 2" key="1">
    <citation type="journal article" date="2011" name="Science">
        <title>The Selaginella genome identifies genetic changes associated with the evolution of vascular plants.</title>
        <authorList>
            <person name="Banks J.A."/>
            <person name="Nishiyama T."/>
            <person name="Hasebe M."/>
            <person name="Bowman J.L."/>
            <person name="Gribskov M."/>
            <person name="dePamphilis C."/>
            <person name="Albert V.A."/>
            <person name="Aono N."/>
            <person name="Aoyama T."/>
            <person name="Ambrose B.A."/>
            <person name="Ashton N.W."/>
            <person name="Axtell M.J."/>
            <person name="Barker E."/>
            <person name="Barker M.S."/>
            <person name="Bennetzen J.L."/>
            <person name="Bonawitz N.D."/>
            <person name="Chapple C."/>
            <person name="Cheng C."/>
            <person name="Correa L.G."/>
            <person name="Dacre M."/>
            <person name="DeBarry J."/>
            <person name="Dreyer I."/>
            <person name="Elias M."/>
            <person name="Engstrom E.M."/>
            <person name="Estelle M."/>
            <person name="Feng L."/>
            <person name="Finet C."/>
            <person name="Floyd S.K."/>
            <person name="Frommer W.B."/>
            <person name="Fujita T."/>
            <person name="Gramzow L."/>
            <person name="Gutensohn M."/>
            <person name="Harholt J."/>
            <person name="Hattori M."/>
            <person name="Heyl A."/>
            <person name="Hirai T."/>
            <person name="Hiwatashi Y."/>
            <person name="Ishikawa M."/>
            <person name="Iwata M."/>
            <person name="Karol K.G."/>
            <person name="Koehler B."/>
            <person name="Kolukisaoglu U."/>
            <person name="Kubo M."/>
            <person name="Kurata T."/>
            <person name="Lalonde S."/>
            <person name="Li K."/>
            <person name="Li Y."/>
            <person name="Litt A."/>
            <person name="Lyons E."/>
            <person name="Manning G."/>
            <person name="Maruyama T."/>
            <person name="Michael T.P."/>
            <person name="Mikami K."/>
            <person name="Miyazaki S."/>
            <person name="Morinaga S."/>
            <person name="Murata T."/>
            <person name="Mueller-Roeber B."/>
            <person name="Nelson D.R."/>
            <person name="Obara M."/>
            <person name="Oguri Y."/>
            <person name="Olmstead R.G."/>
            <person name="Onodera N."/>
            <person name="Petersen B.L."/>
            <person name="Pils B."/>
            <person name="Prigge M."/>
            <person name="Rensing S.A."/>
            <person name="Riano-Pachon D.M."/>
            <person name="Roberts A.W."/>
            <person name="Sato Y."/>
            <person name="Scheller H.V."/>
            <person name="Schulz B."/>
            <person name="Schulz C."/>
            <person name="Shakirov E.V."/>
            <person name="Shibagaki N."/>
            <person name="Shinohara N."/>
            <person name="Shippen D.E."/>
            <person name="Soerensen I."/>
            <person name="Sotooka R."/>
            <person name="Sugimoto N."/>
            <person name="Sugita M."/>
            <person name="Sumikawa N."/>
            <person name="Tanurdzic M."/>
            <person name="Theissen G."/>
            <person name="Ulvskov P."/>
            <person name="Wakazuki S."/>
            <person name="Weng J.K."/>
            <person name="Willats W.W."/>
            <person name="Wipf D."/>
            <person name="Wolf P.G."/>
            <person name="Yang L."/>
            <person name="Zimmer A.D."/>
            <person name="Zhu Q."/>
            <person name="Mitros T."/>
            <person name="Hellsten U."/>
            <person name="Loque D."/>
            <person name="Otillar R."/>
            <person name="Salamov A."/>
            <person name="Schmutz J."/>
            <person name="Shapiro H."/>
            <person name="Lindquist E."/>
            <person name="Lucas S."/>
            <person name="Rokhsar D."/>
            <person name="Grigoriev I.V."/>
        </authorList>
    </citation>
    <scope>NUCLEOTIDE SEQUENCE [LARGE SCALE GENOMIC DNA]</scope>
</reference>
<name>D8QQZ2_SELML</name>
<evidence type="ECO:0000313" key="1">
    <source>
        <dbReference type="EMBL" id="EFJ38531.1"/>
    </source>
</evidence>
<protein>
    <recommendedName>
        <fullName evidence="3">TraB family protein</fullName>
    </recommendedName>
</protein>
<dbReference type="PANTHER" id="PTHR21530:SF0">
    <property type="entry name" value="TRAB FAMILY PROTEIN"/>
    <property type="match status" value="1"/>
</dbReference>
<dbReference type="EMBL" id="GL377565">
    <property type="protein sequence ID" value="EFJ38531.1"/>
    <property type="molecule type" value="Genomic_DNA"/>
</dbReference>
<dbReference type="STRING" id="88036.D8QQZ2"/>
<evidence type="ECO:0008006" key="3">
    <source>
        <dbReference type="Google" id="ProtNLM"/>
    </source>
</evidence>